<dbReference type="Gene3D" id="3.40.50.1460">
    <property type="match status" value="1"/>
</dbReference>
<evidence type="ECO:0000313" key="9">
    <source>
        <dbReference type="Proteomes" id="UP000824120"/>
    </source>
</evidence>
<dbReference type="PANTHER" id="PTHR43184:SF16">
    <property type="entry name" value="MAJOR FACILITATOR SUPERFAMILY (MFS) PROFILE DOMAIN-CONTAINING PROTEIN"/>
    <property type="match status" value="1"/>
</dbReference>
<reference evidence="8 9" key="1">
    <citation type="submission" date="2020-09" db="EMBL/GenBank/DDBJ databases">
        <title>De no assembly of potato wild relative species, Solanum commersonii.</title>
        <authorList>
            <person name="Cho K."/>
        </authorList>
    </citation>
    <scope>NUCLEOTIDE SEQUENCE [LARGE SCALE GENOMIC DNA]</scope>
    <source>
        <strain evidence="8">LZ3.2</strain>
        <tissue evidence="8">Leaf</tissue>
    </source>
</reference>
<comment type="similarity">
    <text evidence="2">Belongs to the peptidase C13 family.</text>
</comment>
<keyword evidence="5 7" id="KW-0472">Membrane</keyword>
<feature type="transmembrane region" description="Helical" evidence="7">
    <location>
        <begin position="65"/>
        <end position="84"/>
    </location>
</feature>
<dbReference type="GO" id="GO:0055062">
    <property type="term" value="P:phosphate ion homeostasis"/>
    <property type="evidence" value="ECO:0007669"/>
    <property type="project" value="TreeGrafter"/>
</dbReference>
<dbReference type="Gene3D" id="1.20.1250.20">
    <property type="entry name" value="MFS general substrate transporter like domains"/>
    <property type="match status" value="1"/>
</dbReference>
<dbReference type="InterPro" id="IPR001096">
    <property type="entry name" value="Peptidase_C13"/>
</dbReference>
<evidence type="ECO:0000256" key="5">
    <source>
        <dbReference type="ARBA" id="ARBA00023136"/>
    </source>
</evidence>
<dbReference type="Proteomes" id="UP000824120">
    <property type="component" value="Chromosome 8"/>
</dbReference>
<evidence type="ECO:0000313" key="8">
    <source>
        <dbReference type="EMBL" id="KAG5591988.1"/>
    </source>
</evidence>
<evidence type="ECO:0000256" key="4">
    <source>
        <dbReference type="ARBA" id="ARBA00022989"/>
    </source>
</evidence>
<evidence type="ECO:0000256" key="6">
    <source>
        <dbReference type="ARBA" id="ARBA00044504"/>
    </source>
</evidence>
<name>A0A9J5XXT1_SOLCO</name>
<evidence type="ECO:0000256" key="2">
    <source>
        <dbReference type="ARBA" id="ARBA00009941"/>
    </source>
</evidence>
<dbReference type="SUPFAM" id="SSF103473">
    <property type="entry name" value="MFS general substrate transporter"/>
    <property type="match status" value="1"/>
</dbReference>
<comment type="similarity">
    <text evidence="6">Belongs to the major facilitator superfamily. Phosphate:H(+) symporter (TC 2.A.1.9) family.</text>
</comment>
<feature type="transmembrane region" description="Helical" evidence="7">
    <location>
        <begin position="199"/>
        <end position="218"/>
    </location>
</feature>
<dbReference type="InterPro" id="IPR036259">
    <property type="entry name" value="MFS_trans_sf"/>
</dbReference>
<keyword evidence="4 7" id="KW-1133">Transmembrane helix</keyword>
<evidence type="ECO:0000256" key="1">
    <source>
        <dbReference type="ARBA" id="ARBA00004141"/>
    </source>
</evidence>
<dbReference type="GO" id="GO:0008233">
    <property type="term" value="F:peptidase activity"/>
    <property type="evidence" value="ECO:0007669"/>
    <property type="project" value="InterPro"/>
</dbReference>
<dbReference type="GO" id="GO:0006508">
    <property type="term" value="P:proteolysis"/>
    <property type="evidence" value="ECO:0007669"/>
    <property type="project" value="InterPro"/>
</dbReference>
<keyword evidence="9" id="KW-1185">Reference proteome</keyword>
<dbReference type="AlphaFoldDB" id="A0A9J5XXT1"/>
<comment type="caution">
    <text evidence="8">The sequence shown here is derived from an EMBL/GenBank/DDBJ whole genome shotgun (WGS) entry which is preliminary data.</text>
</comment>
<dbReference type="EMBL" id="JACXVP010000008">
    <property type="protein sequence ID" value="KAG5591988.1"/>
    <property type="molecule type" value="Genomic_DNA"/>
</dbReference>
<evidence type="ECO:0000256" key="7">
    <source>
        <dbReference type="SAM" id="Phobius"/>
    </source>
</evidence>
<protein>
    <submittedName>
        <fullName evidence="8">Uncharacterized protein</fullName>
    </submittedName>
</protein>
<gene>
    <name evidence="8" type="ORF">H5410_042502</name>
</gene>
<organism evidence="8 9">
    <name type="scientific">Solanum commersonii</name>
    <name type="common">Commerson's wild potato</name>
    <name type="synonym">Commerson's nightshade</name>
    <dbReference type="NCBI Taxonomy" id="4109"/>
    <lineage>
        <taxon>Eukaryota</taxon>
        <taxon>Viridiplantae</taxon>
        <taxon>Streptophyta</taxon>
        <taxon>Embryophyta</taxon>
        <taxon>Tracheophyta</taxon>
        <taxon>Spermatophyta</taxon>
        <taxon>Magnoliopsida</taxon>
        <taxon>eudicotyledons</taxon>
        <taxon>Gunneridae</taxon>
        <taxon>Pentapetalae</taxon>
        <taxon>asterids</taxon>
        <taxon>lamiids</taxon>
        <taxon>Solanales</taxon>
        <taxon>Solanaceae</taxon>
        <taxon>Solanoideae</taxon>
        <taxon>Solaneae</taxon>
        <taxon>Solanum</taxon>
    </lineage>
</organism>
<keyword evidence="3 7" id="KW-0812">Transmembrane</keyword>
<evidence type="ECO:0000256" key="3">
    <source>
        <dbReference type="ARBA" id="ARBA00022692"/>
    </source>
</evidence>
<comment type="subcellular location">
    <subcellularLocation>
        <location evidence="1">Membrane</location>
        <topology evidence="1">Multi-pass membrane protein</topology>
    </subcellularLocation>
</comment>
<dbReference type="OrthoDB" id="3639251at2759"/>
<proteinExistence type="inferred from homology"/>
<dbReference type="PANTHER" id="PTHR43184">
    <property type="entry name" value="MAJOR FACILITATOR SUPERFAMILY TRANSPORTER 16, ISOFORM B"/>
    <property type="match status" value="1"/>
</dbReference>
<feature type="non-terminal residue" evidence="8">
    <location>
        <position position="1"/>
    </location>
</feature>
<dbReference type="GO" id="GO:0016020">
    <property type="term" value="C:membrane"/>
    <property type="evidence" value="ECO:0007669"/>
    <property type="project" value="UniProtKB-SubCell"/>
</dbReference>
<sequence length="361" mass="41268">MYQHLIPNPVGLVLIYRGKVIVSFRDGLFPFNSPDGNGNLDVAFLFVSAIKMYISGHLGYRMDSIFFSIVETLGIGLFTTLFRLGCWATIHSSYYYLTIQMVAGLFQPTGCPSVVAMIGNWFCKEEATYNEYLECSHIYWEPYRLHDSVPIVTRSSEIILGNKDEVLSPGKEDEELNKPLSRSNREEESAVGFRETWRIPGVAPFAFCFFLVAYTFLYCGCHTTLATQESGNLSTLFDVKGVVGGILTGYISDQFDDKAITIASFMLCYHSSMPISKLQTHLHDYKHHHHNSLTFVENIIVFMYDDMHCLQLRESKTRVIINNPAGQDVYIGVPKNWRHWRVAEWQFRKSNMIEGQNKVIQ</sequence>
<accession>A0A9J5XXT1</accession>
<dbReference type="Pfam" id="PF01650">
    <property type="entry name" value="Peptidase_C13"/>
    <property type="match status" value="1"/>
</dbReference>